<dbReference type="RefSeq" id="WP_136664105.1">
    <property type="nucleotide sequence ID" value="NZ_RFLV01000001.1"/>
</dbReference>
<proteinExistence type="predicted"/>
<dbReference type="PANTHER" id="PTHR35191:SF1">
    <property type="entry name" value="PROPHAGE SIDE TAIL FIBER PROTEIN HOMOLOG STFQ-RELATED"/>
    <property type="match status" value="1"/>
</dbReference>
<evidence type="ECO:0000259" key="2">
    <source>
        <dbReference type="Pfam" id="PF21882"/>
    </source>
</evidence>
<dbReference type="InterPro" id="IPR022225">
    <property type="entry name" value="Phage_tail_fibre_N"/>
</dbReference>
<organism evidence="3 4">
    <name type="scientific">Pseudomonas leptonychotis</name>
    <dbReference type="NCBI Taxonomy" id="2448482"/>
    <lineage>
        <taxon>Bacteria</taxon>
        <taxon>Pseudomonadati</taxon>
        <taxon>Pseudomonadota</taxon>
        <taxon>Gammaproteobacteria</taxon>
        <taxon>Pseudomonadales</taxon>
        <taxon>Pseudomonadaceae</taxon>
        <taxon>Pseudomonas</taxon>
    </lineage>
</organism>
<gene>
    <name evidence="3" type="ORF">D8779_09165</name>
</gene>
<reference evidence="3 4" key="1">
    <citation type="submission" date="2018-10" db="EMBL/GenBank/DDBJ databases">
        <title>Pseudomonas leptonychotis sp. nov., isolated from Weddell seals in Antarctica.</title>
        <authorList>
            <person name="Novakova D."/>
            <person name="Svec P."/>
            <person name="Kralova S."/>
            <person name="Kristofova L."/>
            <person name="Zeman M."/>
            <person name="Pantucek R."/>
            <person name="Maslanova I."/>
            <person name="Sedlacek I."/>
        </authorList>
    </citation>
    <scope>NUCLEOTIDE SEQUENCE [LARGE SCALE GENOMIC DNA]</scope>
    <source>
        <strain evidence="3 4">CCM 8849</strain>
    </source>
</reference>
<dbReference type="InterPro" id="IPR054075">
    <property type="entry name" value="Gp53-like_C"/>
</dbReference>
<keyword evidence="4" id="KW-1185">Reference proteome</keyword>
<dbReference type="AlphaFoldDB" id="A0A4T2A2H5"/>
<name>A0A4T2A2H5_9PSED</name>
<accession>A0A4T2A2H5</accession>
<dbReference type="PANTHER" id="PTHR35191">
    <property type="entry name" value="PROPHAGE SIDE TAIL FIBER PROTEIN HOMOLOG STFQ-RELATED"/>
    <property type="match status" value="1"/>
</dbReference>
<feature type="domain" description="Putative tail fiber protein gp53-like C-terminal" evidence="2">
    <location>
        <begin position="243"/>
        <end position="323"/>
    </location>
</feature>
<dbReference type="EMBL" id="RFLV01000001">
    <property type="protein sequence ID" value="TIH10827.1"/>
    <property type="molecule type" value="Genomic_DNA"/>
</dbReference>
<dbReference type="Pfam" id="PF21882">
    <property type="entry name" value="Gp53-like_C"/>
    <property type="match status" value="1"/>
</dbReference>
<dbReference type="OrthoDB" id="9810174at2"/>
<comment type="caution">
    <text evidence="3">The sequence shown here is derived from an EMBL/GenBank/DDBJ whole genome shotgun (WGS) entry which is preliminary data.</text>
</comment>
<dbReference type="Gene3D" id="2.60.40.3940">
    <property type="match status" value="1"/>
</dbReference>
<dbReference type="Proteomes" id="UP000307541">
    <property type="component" value="Unassembled WGS sequence"/>
</dbReference>
<dbReference type="InterPro" id="IPR051934">
    <property type="entry name" value="Phage_Tail_Fiber_Structural"/>
</dbReference>
<evidence type="ECO:0000313" key="4">
    <source>
        <dbReference type="Proteomes" id="UP000307541"/>
    </source>
</evidence>
<evidence type="ECO:0000259" key="1">
    <source>
        <dbReference type="Pfam" id="PF12571"/>
    </source>
</evidence>
<sequence length="324" mass="34369">MSQPYFALLTAVGEAKLANAVALNVPLQISRMGVCDGAGVLPVPERTQTALIGEQYRADLNSLTPDPLNASQIIAELVIPEAIGGWWIRGMGLYDAAGDLIAVSNCPPSYKPVVAEGSGKTQVMRMVLIVSSTAAVQLKIDPSVVLATRAYVDALTVRASQPETEAGVENSKIMTALRVFQAIRSLAANATELLRGVLRVGTQTEVNAGLLDDVAVTPKKLRMGFSASLGATGYIALPTWMLGFIFQWGMTNLSVTQTVQTGSLSLPITFPNAYRFGLCMASDVQANGTGARIHADAGTNSNFVFNYSAPAAVNTSFRYFCWGN</sequence>
<evidence type="ECO:0000313" key="3">
    <source>
        <dbReference type="EMBL" id="TIH10827.1"/>
    </source>
</evidence>
<protein>
    <submittedName>
        <fullName evidence="3">DNA inversion product</fullName>
    </submittedName>
</protein>
<dbReference type="Pfam" id="PF12571">
    <property type="entry name" value="Phage_tail_fib"/>
    <property type="match status" value="1"/>
</dbReference>
<feature type="domain" description="Phage tail fibre protein N-terminal" evidence="1">
    <location>
        <begin position="1"/>
        <end position="149"/>
    </location>
</feature>